<dbReference type="GO" id="GO:0005524">
    <property type="term" value="F:ATP binding"/>
    <property type="evidence" value="ECO:0007669"/>
    <property type="project" value="UniProtKB-KW"/>
</dbReference>
<protein>
    <recommendedName>
        <fullName evidence="11">DNA excision repair protein ERCC-6</fullName>
    </recommendedName>
    <alternativeName>
        <fullName evidence="12">ATP-dependent helicase ERCC6</fullName>
    </alternativeName>
    <alternativeName>
        <fullName evidence="13">Cockayne syndrome protein CSB</fullName>
    </alternativeName>
</protein>
<feature type="region of interest" description="Disordered" evidence="15">
    <location>
        <begin position="987"/>
        <end position="1043"/>
    </location>
</feature>
<evidence type="ECO:0000256" key="9">
    <source>
        <dbReference type="ARBA" id="ARBA00023204"/>
    </source>
</evidence>
<dbReference type="InterPro" id="IPR049730">
    <property type="entry name" value="SNF2/RAD54-like_C"/>
</dbReference>
<dbReference type="InterPro" id="IPR058951">
    <property type="entry name" value="WHD_Rad26_CSB-like"/>
</dbReference>
<feature type="compositionally biased region" description="Acidic residues" evidence="15">
    <location>
        <begin position="271"/>
        <end position="300"/>
    </location>
</feature>
<dbReference type="SMART" id="SM00487">
    <property type="entry name" value="DEXDc"/>
    <property type="match status" value="1"/>
</dbReference>
<dbReference type="GO" id="GO:0016787">
    <property type="term" value="F:hydrolase activity"/>
    <property type="evidence" value="ECO:0007669"/>
    <property type="project" value="UniProtKB-KW"/>
</dbReference>
<keyword evidence="5" id="KW-0378">Hydrolase</keyword>
<evidence type="ECO:0000256" key="6">
    <source>
        <dbReference type="ARBA" id="ARBA00022806"/>
    </source>
</evidence>
<feature type="region of interest" description="Disordered" evidence="15">
    <location>
        <begin position="313"/>
        <end position="340"/>
    </location>
</feature>
<dbReference type="Gene3D" id="3.40.50.300">
    <property type="entry name" value="P-loop containing nucleotide triphosphate hydrolases"/>
    <property type="match status" value="1"/>
</dbReference>
<accession>A0A7M5XEH0</accession>
<organism evidence="18 19">
    <name type="scientific">Clytia hemisphaerica</name>
    <dbReference type="NCBI Taxonomy" id="252671"/>
    <lineage>
        <taxon>Eukaryota</taxon>
        <taxon>Metazoa</taxon>
        <taxon>Cnidaria</taxon>
        <taxon>Hydrozoa</taxon>
        <taxon>Hydroidolina</taxon>
        <taxon>Leptothecata</taxon>
        <taxon>Obeliida</taxon>
        <taxon>Clytiidae</taxon>
        <taxon>Clytia</taxon>
    </lineage>
</organism>
<keyword evidence="7" id="KW-0067">ATP-binding</keyword>
<feature type="coiled-coil region" evidence="14">
    <location>
        <begin position="133"/>
        <end position="160"/>
    </location>
</feature>
<keyword evidence="8" id="KW-0238">DNA-binding</keyword>
<evidence type="ECO:0000256" key="2">
    <source>
        <dbReference type="ARBA" id="ARBA00007025"/>
    </source>
</evidence>
<dbReference type="GO" id="GO:0005634">
    <property type="term" value="C:nucleus"/>
    <property type="evidence" value="ECO:0007669"/>
    <property type="project" value="UniProtKB-SubCell"/>
</dbReference>
<dbReference type="InterPro" id="IPR000330">
    <property type="entry name" value="SNF2_N"/>
</dbReference>
<dbReference type="SMART" id="SM00490">
    <property type="entry name" value="HELICc"/>
    <property type="match status" value="1"/>
</dbReference>
<dbReference type="EnsemblMetazoa" id="CLYHEMT022237.1">
    <property type="protein sequence ID" value="CLYHEMP022237.1"/>
    <property type="gene ID" value="CLYHEMG022237"/>
</dbReference>
<dbReference type="Pfam" id="PF00271">
    <property type="entry name" value="Helicase_C"/>
    <property type="match status" value="1"/>
</dbReference>
<dbReference type="CDD" id="cd18793">
    <property type="entry name" value="SF2_C_SNF"/>
    <property type="match status" value="1"/>
</dbReference>
<dbReference type="InterPro" id="IPR038718">
    <property type="entry name" value="SNF2-like_sf"/>
</dbReference>
<evidence type="ECO:0000313" key="19">
    <source>
        <dbReference type="Proteomes" id="UP000594262"/>
    </source>
</evidence>
<dbReference type="Proteomes" id="UP000594262">
    <property type="component" value="Unplaced"/>
</dbReference>
<feature type="compositionally biased region" description="Basic and acidic residues" evidence="15">
    <location>
        <begin position="1005"/>
        <end position="1037"/>
    </location>
</feature>
<feature type="compositionally biased region" description="Basic residues" evidence="15">
    <location>
        <begin position="988"/>
        <end position="1004"/>
    </location>
</feature>
<evidence type="ECO:0000259" key="17">
    <source>
        <dbReference type="PROSITE" id="PS51194"/>
    </source>
</evidence>
<keyword evidence="4" id="KW-0227">DNA damage</keyword>
<name>A0A7M5XEH0_9CNID</name>
<evidence type="ECO:0000256" key="13">
    <source>
        <dbReference type="ARBA" id="ARBA00079118"/>
    </source>
</evidence>
<dbReference type="CDD" id="cd18000">
    <property type="entry name" value="DEXHc_ERCC6"/>
    <property type="match status" value="1"/>
</dbReference>
<feature type="region of interest" description="Disordered" evidence="15">
    <location>
        <begin position="247"/>
        <end position="300"/>
    </location>
</feature>
<dbReference type="Pfam" id="PF25875">
    <property type="entry name" value="WHD_Rad26_CSB"/>
    <property type="match status" value="1"/>
</dbReference>
<dbReference type="SUPFAM" id="SSF52540">
    <property type="entry name" value="P-loop containing nucleoside triphosphate hydrolases"/>
    <property type="match status" value="2"/>
</dbReference>
<evidence type="ECO:0000256" key="4">
    <source>
        <dbReference type="ARBA" id="ARBA00022763"/>
    </source>
</evidence>
<dbReference type="GO" id="GO:0006283">
    <property type="term" value="P:transcription-coupled nucleotide-excision repair"/>
    <property type="evidence" value="ECO:0007669"/>
    <property type="project" value="TreeGrafter"/>
</dbReference>
<dbReference type="PANTHER" id="PTHR45629">
    <property type="entry name" value="SNF2/RAD54 FAMILY MEMBER"/>
    <property type="match status" value="1"/>
</dbReference>
<feature type="compositionally biased region" description="Polar residues" evidence="15">
    <location>
        <begin position="1094"/>
        <end position="1124"/>
    </location>
</feature>
<keyword evidence="10" id="KW-0539">Nucleus</keyword>
<evidence type="ECO:0000256" key="7">
    <source>
        <dbReference type="ARBA" id="ARBA00022840"/>
    </source>
</evidence>
<dbReference type="PROSITE" id="PS51192">
    <property type="entry name" value="HELICASE_ATP_BIND_1"/>
    <property type="match status" value="1"/>
</dbReference>
<evidence type="ECO:0000259" key="16">
    <source>
        <dbReference type="PROSITE" id="PS51192"/>
    </source>
</evidence>
<dbReference type="RefSeq" id="XP_066916611.1">
    <property type="nucleotide sequence ID" value="XM_067060510.1"/>
</dbReference>
<comment type="subcellular location">
    <subcellularLocation>
        <location evidence="1">Nucleus</location>
    </subcellularLocation>
</comment>
<dbReference type="InterPro" id="IPR014001">
    <property type="entry name" value="Helicase_ATP-bd"/>
</dbReference>
<keyword evidence="14" id="KW-0175">Coiled coil</keyword>
<evidence type="ECO:0000256" key="15">
    <source>
        <dbReference type="SAM" id="MobiDB-lite"/>
    </source>
</evidence>
<keyword evidence="9" id="KW-0234">DNA repair</keyword>
<proteinExistence type="inferred from homology"/>
<dbReference type="PROSITE" id="PS51194">
    <property type="entry name" value="HELICASE_CTER"/>
    <property type="match status" value="1"/>
</dbReference>
<keyword evidence="6" id="KW-0347">Helicase</keyword>
<evidence type="ECO:0000256" key="1">
    <source>
        <dbReference type="ARBA" id="ARBA00004123"/>
    </source>
</evidence>
<evidence type="ECO:0000313" key="18">
    <source>
        <dbReference type="EnsemblMetazoa" id="CLYHEMP022237.1"/>
    </source>
</evidence>
<dbReference type="GeneID" id="136803784"/>
<dbReference type="GO" id="GO:0008094">
    <property type="term" value="F:ATP-dependent activity, acting on DNA"/>
    <property type="evidence" value="ECO:0007669"/>
    <property type="project" value="TreeGrafter"/>
</dbReference>
<evidence type="ECO:0000256" key="5">
    <source>
        <dbReference type="ARBA" id="ARBA00022801"/>
    </source>
</evidence>
<dbReference type="FunFam" id="3.40.50.10810:FF:000042">
    <property type="entry name" value="SNF2 family helicase-like protein"/>
    <property type="match status" value="1"/>
</dbReference>
<dbReference type="InterPro" id="IPR027417">
    <property type="entry name" value="P-loop_NTPase"/>
</dbReference>
<dbReference type="PANTHER" id="PTHR45629:SF7">
    <property type="entry name" value="DNA EXCISION REPAIR PROTEIN ERCC-6-RELATED"/>
    <property type="match status" value="1"/>
</dbReference>
<keyword evidence="19" id="KW-1185">Reference proteome</keyword>
<sequence>MEERECVSSDITTSQYEEKTTRTISSYGIAINTEDLSKADVDKEDYQGLQALGINAYEQEDLENEVINQVNTAVSKAEGNFHQHATEAEIKNICDEIILLEKDIKEIETVFVAAKSGDLEASRKISFSLLQRKTGKESRLKLLQNSLKEEQEKLEILKSDSNTPATKQLAERDKLIQTGEITPFDAINLKNAANNVYGSITLDSIVDKYSQIKMRGRKKTLVPVYKEPTPIIPKISKRKELKTTRAFDARPPVTSDKPLRKRNEKKNFFTEESEDEEMDDERDEDFVPSENEFTEEEEKEFFEDIDQNEVDDLKAAKGGRKRSSKVVAKEKGTKGKKKDKIIDDGDFESYRERIRKHNLKEKLKEKIRKGEANEDDFDIEFSSDDDGEEGVVESENDEVTIQDDFTLPKKMWRKLYRYQRVGVKWLWQLHQQQVGGIIGDEMGLGKTIQMITFLHGLSNQMKRDRSTKGLGATLVVCPGTVLHQWVAEFHKWAPTFRVAILHDSGSFVGRKEALIKTINNHKGGILVTTYAGVRINKKELYRYKWHYVVLDEGHKIRNPDSEVTMAVKQIDTPHRIILTGTPMQNSLKELWSLFDFVFPGRLGTLPVFMAEFSVPITMGGYANATPVQVQTAHRCATVLKDTINPYMMRRLKKDVKMVINLPQKNEQVLFCKLTEAQKDMYEKYIKSPEVTNILQGRMKVFPGLIKLRKICNHPDLAFFEHNNSEDNDNITKSSDYGYWERSGKMLVVESLLKMWKEKKHRVLLFSQSKQMLDIMELFLQKSSYTYLRMDGETNIGSRQVLVKNFTQNTSIFVFLLTTRVGGLGLNLTAADRIIIFDPDWNPSTDTQARERAWRIGQDKHVTIYRLMTTGTIEEKIYHRQIFKQFLTNRVLANPFQRRFFKSNDLYELFSLDDIGPMQSTETGAIFAGTGSEIRMRGKKLKTKQTRVKNEISDETAAKNHNGVASEAIALGKQDKNVTNKQDIQTVVKKMKKSKKEKKQRKRRKSVEIDGSKVEHVDKMESYKTKEEEIEQDEKTDTKVLSSSTSEDDVLMSLFRSSGIHSALKHDKIEQSGNPDYVLVEKEAERVAKQAANALRQSRSQCRANGYSVPTWTGRNSSTEPTSQPAKKRFGKRTNETNGDFSTAPKIKKEEPTTGYGDSLDLNLDSEAIDVSSSALLARMRRRNMVSTGGTPSLGMGGTPQSDEDRLLKDIEMFVKCKPDFTATSDQLTENFKERLKPGQNALFKELLKQICLFKKVNGNSFWKLKDEFM</sequence>
<dbReference type="FunFam" id="3.40.50.300:FF:000863">
    <property type="entry name" value="DNA excision repair protein ERCC-6"/>
    <property type="match status" value="1"/>
</dbReference>
<keyword evidence="3" id="KW-0547">Nucleotide-binding</keyword>
<dbReference type="InterPro" id="IPR050496">
    <property type="entry name" value="SNF2_RAD54_helicase_repair"/>
</dbReference>
<evidence type="ECO:0000256" key="12">
    <source>
        <dbReference type="ARBA" id="ARBA00076356"/>
    </source>
</evidence>
<comment type="similarity">
    <text evidence="2">Belongs to the SNF2/RAD54 helicase family.</text>
</comment>
<dbReference type="AlphaFoldDB" id="A0A7M5XEH0"/>
<dbReference type="CDD" id="cd22254">
    <property type="entry name" value="CSB_WHD"/>
    <property type="match status" value="1"/>
</dbReference>
<dbReference type="GO" id="GO:0004386">
    <property type="term" value="F:helicase activity"/>
    <property type="evidence" value="ECO:0007669"/>
    <property type="project" value="UniProtKB-KW"/>
</dbReference>
<dbReference type="Pfam" id="PF00176">
    <property type="entry name" value="SNF2-rel_dom"/>
    <property type="match status" value="1"/>
</dbReference>
<evidence type="ECO:0000256" key="11">
    <source>
        <dbReference type="ARBA" id="ARBA00071998"/>
    </source>
</evidence>
<dbReference type="Gene3D" id="3.40.50.10810">
    <property type="entry name" value="Tandem AAA-ATPase domain"/>
    <property type="match status" value="1"/>
</dbReference>
<feature type="domain" description="Helicase C-terminal" evidence="17">
    <location>
        <begin position="747"/>
        <end position="906"/>
    </location>
</feature>
<dbReference type="InterPro" id="IPR001650">
    <property type="entry name" value="Helicase_C-like"/>
</dbReference>
<feature type="region of interest" description="Disordered" evidence="15">
    <location>
        <begin position="1090"/>
        <end position="1160"/>
    </location>
</feature>
<dbReference type="OrthoDB" id="5968002at2759"/>
<feature type="domain" description="Helicase ATP-binding" evidence="16">
    <location>
        <begin position="427"/>
        <end position="600"/>
    </location>
</feature>
<evidence type="ECO:0000256" key="3">
    <source>
        <dbReference type="ARBA" id="ARBA00022741"/>
    </source>
</evidence>
<reference evidence="18" key="1">
    <citation type="submission" date="2021-01" db="UniProtKB">
        <authorList>
            <consortium name="EnsemblMetazoa"/>
        </authorList>
    </citation>
    <scope>IDENTIFICATION</scope>
</reference>
<evidence type="ECO:0000256" key="10">
    <source>
        <dbReference type="ARBA" id="ARBA00023242"/>
    </source>
</evidence>
<evidence type="ECO:0000256" key="8">
    <source>
        <dbReference type="ARBA" id="ARBA00023125"/>
    </source>
</evidence>
<evidence type="ECO:0000256" key="14">
    <source>
        <dbReference type="SAM" id="Coils"/>
    </source>
</evidence>